<proteinExistence type="predicted"/>
<feature type="transmembrane region" description="Helical" evidence="6">
    <location>
        <begin position="328"/>
        <end position="351"/>
    </location>
</feature>
<feature type="transmembrane region" description="Helical" evidence="6">
    <location>
        <begin position="739"/>
        <end position="763"/>
    </location>
</feature>
<reference evidence="8" key="1">
    <citation type="submission" date="2020-10" db="EMBL/GenBank/DDBJ databases">
        <title>Microbiome of the Black Sea water column analyzed by genome centric metagenomics.</title>
        <authorList>
            <person name="Cabello-Yeves P.J."/>
            <person name="Callieri C."/>
            <person name="Picazo A."/>
            <person name="Mehrshad M."/>
            <person name="Haro-Moreno J.M."/>
            <person name="Roda-Garcia J."/>
            <person name="Dzembekova N."/>
            <person name="Slabakova V."/>
            <person name="Slabakova N."/>
            <person name="Moncheva S."/>
            <person name="Rodriguez-Valera F."/>
        </authorList>
    </citation>
    <scope>NUCLEOTIDE SEQUENCE</scope>
    <source>
        <strain evidence="8">BS307-5m-G5</strain>
    </source>
</reference>
<feature type="transmembrane region" description="Helical" evidence="6">
    <location>
        <begin position="382"/>
        <end position="402"/>
    </location>
</feature>
<feature type="transmembrane region" description="Helical" evidence="6">
    <location>
        <begin position="282"/>
        <end position="308"/>
    </location>
</feature>
<feature type="transmembrane region" description="Helical" evidence="6">
    <location>
        <begin position="824"/>
        <end position="847"/>
    </location>
</feature>
<evidence type="ECO:0000313" key="9">
    <source>
        <dbReference type="Proteomes" id="UP000785783"/>
    </source>
</evidence>
<gene>
    <name evidence="8" type="ORF">ISQ19_00395</name>
</gene>
<keyword evidence="4 6" id="KW-1133">Transmembrane helix</keyword>
<comment type="subcellular location">
    <subcellularLocation>
        <location evidence="1">Cell membrane</location>
        <topology evidence="1">Multi-pass membrane protein</topology>
    </subcellularLocation>
</comment>
<keyword evidence="3 6" id="KW-0812">Transmembrane</keyword>
<sequence>MVAPRTGQKRLGWGLALRLAQREMRGDGGTGFLSGFRIFLLCLILGIFTISGVGSLSASLVAGMVAQGQSILGGDIDFRLIQRAANDKERAWMGAQGAVSEIATMRAMVRLATPQKKSDDFNQSMLVEAKAIDAAYPLFGRVELAGADNLEAALTSRDGVYGAVAEQGLFDRLALPLGAVVQMGDIDVRLNGVIKSEPDRNAGGFPLAPRLMVRHDTLQAAGLLRPGALVNYHYRLRVPQGADNAAVKTIVESAPQKFPLAGWRIRDRSDASPSMRRFIERLGLFLTLVGLTALVVGGVGVGNAIHAYLQRRRETIAVLKALGASGRFIFRIYAVQISLLSLVALTIGLGLGAATPVVVKLFFAALLPVELAVGLYPAPLMAAAGFGLLAAAAFALWPLGQVELTPVTALFRAETSGEMRAPPMPYIVAIGACFIALGGLAMLISERRDVALWFALGVSLAYLALRGAAALLVWLARRAGRPKRPELRLALANITRPQAPVRAVMLSIGLSVTLLSAISMVDGNINAQISGDLPERTPSFFLLDIGPQQIDNVIEAARAQNAVGPIEQAALLRGQVMSLKGIAAADYNPPPEAAWVLRGDRGLTYAALPPEGGEIVAGAWWPEDYAGPPLVSFAAEEAGELGLSVGDKITVNVLGRPLEAEIANLRFVDWASGGMNFIMVFSPHPLKNAPHTYLASVSLEGADEAAFLRTMTRDFPNVTIIRVKEAIATMRDVLNNLGLGIRAMSLVTMLAGILVLAGAMASGHRARVYDAVVMKVLGATRGRIMLAFALEYALMGLGAALIAAAAGTLAAYGLIVGAMQAEFVFLPATLALSVLGAVFLTVTLGLLGTYRALGAPAAPVLRTE</sequence>
<feature type="transmembrane region" description="Helical" evidence="6">
    <location>
        <begin position="784"/>
        <end position="812"/>
    </location>
</feature>
<dbReference type="InterPro" id="IPR003838">
    <property type="entry name" value="ABC3_permease_C"/>
</dbReference>
<feature type="transmembrane region" description="Helical" evidence="6">
    <location>
        <begin position="450"/>
        <end position="475"/>
    </location>
</feature>
<evidence type="ECO:0000256" key="1">
    <source>
        <dbReference type="ARBA" id="ARBA00004651"/>
    </source>
</evidence>
<evidence type="ECO:0000256" key="3">
    <source>
        <dbReference type="ARBA" id="ARBA00022692"/>
    </source>
</evidence>
<dbReference type="Pfam" id="PF02687">
    <property type="entry name" value="FtsX"/>
    <property type="match status" value="2"/>
</dbReference>
<dbReference type="Proteomes" id="UP000785783">
    <property type="component" value="Unassembled WGS sequence"/>
</dbReference>
<keyword evidence="2" id="KW-1003">Cell membrane</keyword>
<organism evidence="8 9">
    <name type="scientific">PS1 clade bacterium</name>
    <dbReference type="NCBI Taxonomy" id="2175152"/>
    <lineage>
        <taxon>Bacteria</taxon>
        <taxon>Pseudomonadati</taxon>
        <taxon>Pseudomonadota</taxon>
        <taxon>Alphaproteobacteria</taxon>
        <taxon>PS1 clade</taxon>
    </lineage>
</organism>
<dbReference type="PANTHER" id="PTHR30287">
    <property type="entry name" value="MEMBRANE COMPONENT OF PREDICTED ABC SUPERFAMILY METABOLITE UPTAKE TRANSPORTER"/>
    <property type="match status" value="1"/>
</dbReference>
<feature type="transmembrane region" description="Helical" evidence="6">
    <location>
        <begin position="38"/>
        <end position="62"/>
    </location>
</feature>
<accession>A0A937HGL5</accession>
<feature type="domain" description="ABC3 transporter permease C-terminal" evidence="7">
    <location>
        <begin position="289"/>
        <end position="399"/>
    </location>
</feature>
<evidence type="ECO:0000256" key="4">
    <source>
        <dbReference type="ARBA" id="ARBA00022989"/>
    </source>
</evidence>
<dbReference type="GO" id="GO:0005886">
    <property type="term" value="C:plasma membrane"/>
    <property type="evidence" value="ECO:0007669"/>
    <property type="project" value="UniProtKB-SubCell"/>
</dbReference>
<evidence type="ECO:0000313" key="8">
    <source>
        <dbReference type="EMBL" id="MBL6761137.1"/>
    </source>
</evidence>
<dbReference type="InterPro" id="IPR038766">
    <property type="entry name" value="Membrane_comp_ABC_pdt"/>
</dbReference>
<name>A0A937HGL5_9PROT</name>
<evidence type="ECO:0000256" key="5">
    <source>
        <dbReference type="ARBA" id="ARBA00023136"/>
    </source>
</evidence>
<dbReference type="EMBL" id="JADHOK010000002">
    <property type="protein sequence ID" value="MBL6761137.1"/>
    <property type="molecule type" value="Genomic_DNA"/>
</dbReference>
<dbReference type="PANTHER" id="PTHR30287:SF1">
    <property type="entry name" value="INNER MEMBRANE PROTEIN"/>
    <property type="match status" value="1"/>
</dbReference>
<dbReference type="AlphaFoldDB" id="A0A937HGL5"/>
<keyword evidence="5 6" id="KW-0472">Membrane</keyword>
<protein>
    <submittedName>
        <fullName evidence="8">FtsX-like permease family protein</fullName>
    </submittedName>
</protein>
<evidence type="ECO:0000256" key="2">
    <source>
        <dbReference type="ARBA" id="ARBA00022475"/>
    </source>
</evidence>
<feature type="transmembrane region" description="Helical" evidence="6">
    <location>
        <begin position="423"/>
        <end position="444"/>
    </location>
</feature>
<evidence type="ECO:0000256" key="6">
    <source>
        <dbReference type="SAM" id="Phobius"/>
    </source>
</evidence>
<evidence type="ECO:0000259" key="7">
    <source>
        <dbReference type="Pfam" id="PF02687"/>
    </source>
</evidence>
<feature type="domain" description="ABC3 transporter permease C-terminal" evidence="7">
    <location>
        <begin position="743"/>
        <end position="855"/>
    </location>
</feature>
<comment type="caution">
    <text evidence="8">The sequence shown here is derived from an EMBL/GenBank/DDBJ whole genome shotgun (WGS) entry which is preliminary data.</text>
</comment>